<gene>
    <name evidence="1" type="ORF">FOZ62_021459</name>
</gene>
<name>A0A7J6TAN9_PEROL</name>
<evidence type="ECO:0000313" key="1">
    <source>
        <dbReference type="EMBL" id="KAF4742339.1"/>
    </source>
</evidence>
<protein>
    <submittedName>
        <fullName evidence="1">Uncharacterized protein</fullName>
    </submittedName>
</protein>
<reference evidence="1 2" key="1">
    <citation type="submission" date="2020-04" db="EMBL/GenBank/DDBJ databases">
        <title>Perkinsus olseni comparative genomics.</title>
        <authorList>
            <person name="Bogema D.R."/>
        </authorList>
    </citation>
    <scope>NUCLEOTIDE SEQUENCE [LARGE SCALE GENOMIC DNA]</scope>
    <source>
        <strain evidence="1">ATCC PRA-205</strain>
    </source>
</reference>
<feature type="non-terminal residue" evidence="1">
    <location>
        <position position="155"/>
    </location>
</feature>
<feature type="non-terminal residue" evidence="1">
    <location>
        <position position="1"/>
    </location>
</feature>
<organism evidence="1 2">
    <name type="scientific">Perkinsus olseni</name>
    <name type="common">Perkinsus atlanticus</name>
    <dbReference type="NCBI Taxonomy" id="32597"/>
    <lineage>
        <taxon>Eukaryota</taxon>
        <taxon>Sar</taxon>
        <taxon>Alveolata</taxon>
        <taxon>Perkinsozoa</taxon>
        <taxon>Perkinsea</taxon>
        <taxon>Perkinsida</taxon>
        <taxon>Perkinsidae</taxon>
        <taxon>Perkinsus</taxon>
    </lineage>
</organism>
<dbReference type="Gene3D" id="2.60.40.1180">
    <property type="entry name" value="Golgi alpha-mannosidase II"/>
    <property type="match status" value="1"/>
</dbReference>
<dbReference type="Proteomes" id="UP000574390">
    <property type="component" value="Unassembled WGS sequence"/>
</dbReference>
<evidence type="ECO:0000313" key="2">
    <source>
        <dbReference type="Proteomes" id="UP000574390"/>
    </source>
</evidence>
<accession>A0A7J6TAN9</accession>
<proteinExistence type="predicted"/>
<dbReference type="EMBL" id="JABANM010008604">
    <property type="protein sequence ID" value="KAF4742339.1"/>
    <property type="molecule type" value="Genomic_DNA"/>
</dbReference>
<dbReference type="InterPro" id="IPR013780">
    <property type="entry name" value="Glyco_hydro_b"/>
</dbReference>
<sequence>DGNEARHLLHANELARMRREGISLPLNHDGTADLAELESVGPPPKPRYFRAGSIIPKKDTYRSSSKLMYKDTYTLYVYIDPKSFSAGGYAYLDDTISYNSTHEDKHNFWKLTYVASLSATFDNGDLKVSPGEGSGHYSICIQRVVLIGLADQLHT</sequence>
<comment type="caution">
    <text evidence="1">The sequence shown here is derived from an EMBL/GenBank/DDBJ whole genome shotgun (WGS) entry which is preliminary data.</text>
</comment>
<dbReference type="AlphaFoldDB" id="A0A7J6TAN9"/>